<dbReference type="Pfam" id="PF13367">
    <property type="entry name" value="PrsW-protease"/>
    <property type="match status" value="1"/>
</dbReference>
<evidence type="ECO:0000256" key="9">
    <source>
        <dbReference type="ARBA" id="ARBA00023136"/>
    </source>
</evidence>
<keyword evidence="5 11" id="KW-0645">Protease</keyword>
<organism evidence="13 14">
    <name type="scientific">Cytobacillus firmus</name>
    <name type="common">Bacillus firmus</name>
    <dbReference type="NCBI Taxonomy" id="1399"/>
    <lineage>
        <taxon>Bacteria</taxon>
        <taxon>Bacillati</taxon>
        <taxon>Bacillota</taxon>
        <taxon>Bacilli</taxon>
        <taxon>Bacillales</taxon>
        <taxon>Bacillaceae</taxon>
        <taxon>Cytobacillus</taxon>
    </lineage>
</organism>
<feature type="transmembrane region" description="Helical" evidence="12">
    <location>
        <begin position="6"/>
        <end position="21"/>
    </location>
</feature>
<keyword evidence="7 11" id="KW-0378">Hydrolase</keyword>
<dbReference type="NCBIfam" id="NF033739">
    <property type="entry name" value="intramemb_PrsW"/>
    <property type="match status" value="1"/>
</dbReference>
<gene>
    <name evidence="13" type="ORF">DFO70_111224</name>
</gene>
<keyword evidence="4 11" id="KW-1003">Cell membrane</keyword>
<name>A0A366JNT5_CYTFI</name>
<comment type="subcellular location">
    <subcellularLocation>
        <location evidence="1">Cell membrane</location>
        <topology evidence="1">Multi-pass membrane protein</topology>
    </subcellularLocation>
</comment>
<evidence type="ECO:0000256" key="8">
    <source>
        <dbReference type="ARBA" id="ARBA00022989"/>
    </source>
</evidence>
<dbReference type="STRING" id="1399.VL14_01900"/>
<dbReference type="PANTHER" id="PTHR36844:SF1">
    <property type="entry name" value="PROTEASE PRSW"/>
    <property type="match status" value="1"/>
</dbReference>
<dbReference type="AlphaFoldDB" id="A0A366JNT5"/>
<evidence type="ECO:0000256" key="1">
    <source>
        <dbReference type="ARBA" id="ARBA00004651"/>
    </source>
</evidence>
<feature type="transmembrane region" description="Helical" evidence="12">
    <location>
        <begin position="186"/>
        <end position="203"/>
    </location>
</feature>
<dbReference type="PIRSF" id="PIRSF016933">
    <property type="entry name" value="PrsW"/>
    <property type="match status" value="1"/>
</dbReference>
<dbReference type="GO" id="GO:0008233">
    <property type="term" value="F:peptidase activity"/>
    <property type="evidence" value="ECO:0007669"/>
    <property type="project" value="UniProtKB-KW"/>
</dbReference>
<dbReference type="EC" id="3.4.-.-" evidence="11"/>
<feature type="transmembrane region" description="Helical" evidence="12">
    <location>
        <begin position="100"/>
        <end position="121"/>
    </location>
</feature>
<evidence type="ECO:0000256" key="12">
    <source>
        <dbReference type="SAM" id="Phobius"/>
    </source>
</evidence>
<comment type="similarity">
    <text evidence="2 11">Belongs to the protease PrsW family.</text>
</comment>
<evidence type="ECO:0000256" key="10">
    <source>
        <dbReference type="ARBA" id="ARBA00030345"/>
    </source>
</evidence>
<evidence type="ECO:0000256" key="4">
    <source>
        <dbReference type="ARBA" id="ARBA00022475"/>
    </source>
</evidence>
<evidence type="ECO:0000256" key="3">
    <source>
        <dbReference type="ARBA" id="ARBA00018997"/>
    </source>
</evidence>
<evidence type="ECO:0000256" key="6">
    <source>
        <dbReference type="ARBA" id="ARBA00022692"/>
    </source>
</evidence>
<feature type="transmembrane region" description="Helical" evidence="12">
    <location>
        <begin position="127"/>
        <end position="150"/>
    </location>
</feature>
<dbReference type="RefSeq" id="WP_113884509.1">
    <property type="nucleotide sequence ID" value="NZ_QNSF01000011.1"/>
</dbReference>
<feature type="transmembrane region" description="Helical" evidence="12">
    <location>
        <begin position="33"/>
        <end position="54"/>
    </location>
</feature>
<keyword evidence="9 11" id="KW-0472">Membrane</keyword>
<proteinExistence type="inferred from homology"/>
<sequence>MLGILSAGIAPGLALLSYFYLKDQYESEPISMVFKTFLFGALLVFPIMFIQYVLETEGVLQSSLMDAFLSSSLLEEFFKWFILFYTIYQHITFDEPYDGIVYGASVSLGFATAENIFYLVALGVEHALGRALLPVSSHALFGVIMGYYIGKGKFSATSTKKWIAFSLFIPFLLHGIYDYILISLKHWIFIMFPFMIFLWWLGLRKVKKARAHSVNHMDNQFDLQKTLHS</sequence>
<keyword evidence="6 12" id="KW-0812">Transmembrane</keyword>
<dbReference type="OrthoDB" id="5504276at2"/>
<protein>
    <recommendedName>
        <fullName evidence="3 11">Protease PrsW</fullName>
        <ecNumber evidence="11">3.4.-.-</ecNumber>
    </recommendedName>
    <alternativeName>
        <fullName evidence="10 11">Protease responsible for activating sigma-W</fullName>
    </alternativeName>
</protein>
<reference evidence="13 14" key="1">
    <citation type="submission" date="2018-06" db="EMBL/GenBank/DDBJ databases">
        <title>Freshwater and sediment microbial communities from various areas in North America, analyzing microbe dynamics in response to fracking.</title>
        <authorList>
            <person name="Lamendella R."/>
        </authorList>
    </citation>
    <scope>NUCLEOTIDE SEQUENCE [LARGE SCALE GENOMIC DNA]</scope>
    <source>
        <strain evidence="13 14">14_TX</strain>
    </source>
</reference>
<dbReference type="EMBL" id="QNSF01000011">
    <property type="protein sequence ID" value="RBP89570.1"/>
    <property type="molecule type" value="Genomic_DNA"/>
</dbReference>
<evidence type="ECO:0000256" key="11">
    <source>
        <dbReference type="PIRNR" id="PIRNR016933"/>
    </source>
</evidence>
<dbReference type="Proteomes" id="UP000252731">
    <property type="component" value="Unassembled WGS sequence"/>
</dbReference>
<comment type="caution">
    <text evidence="13">The sequence shown here is derived from an EMBL/GenBank/DDBJ whole genome shotgun (WGS) entry which is preliminary data.</text>
</comment>
<dbReference type="InterPro" id="IPR023596">
    <property type="entry name" value="Peptidase_PrsW_arch/bac"/>
</dbReference>
<comment type="function">
    <text evidence="11">Involved in the degradation of specific anti-sigma factors.</text>
</comment>
<keyword evidence="14" id="KW-1185">Reference proteome</keyword>
<dbReference type="GO" id="GO:0005886">
    <property type="term" value="C:plasma membrane"/>
    <property type="evidence" value="ECO:0007669"/>
    <property type="project" value="UniProtKB-SubCell"/>
</dbReference>
<evidence type="ECO:0000256" key="2">
    <source>
        <dbReference type="ARBA" id="ARBA00009165"/>
    </source>
</evidence>
<dbReference type="PANTHER" id="PTHR36844">
    <property type="entry name" value="PROTEASE PRSW"/>
    <property type="match status" value="1"/>
</dbReference>
<accession>A0A366JNT5</accession>
<evidence type="ECO:0000256" key="7">
    <source>
        <dbReference type="ARBA" id="ARBA00022801"/>
    </source>
</evidence>
<evidence type="ECO:0000313" key="14">
    <source>
        <dbReference type="Proteomes" id="UP000252731"/>
    </source>
</evidence>
<evidence type="ECO:0000313" key="13">
    <source>
        <dbReference type="EMBL" id="RBP89570.1"/>
    </source>
</evidence>
<feature type="transmembrane region" description="Helical" evidence="12">
    <location>
        <begin position="162"/>
        <end position="180"/>
    </location>
</feature>
<keyword evidence="8 12" id="KW-1133">Transmembrane helix</keyword>
<dbReference type="GO" id="GO:0006508">
    <property type="term" value="P:proteolysis"/>
    <property type="evidence" value="ECO:0007669"/>
    <property type="project" value="UniProtKB-KW"/>
</dbReference>
<evidence type="ECO:0000256" key="5">
    <source>
        <dbReference type="ARBA" id="ARBA00022670"/>
    </source>
</evidence>
<feature type="transmembrane region" description="Helical" evidence="12">
    <location>
        <begin position="66"/>
        <end position="88"/>
    </location>
</feature>
<dbReference type="InterPro" id="IPR026898">
    <property type="entry name" value="PrsW"/>
</dbReference>